<protein>
    <submittedName>
        <fullName evidence="1">Uncharacterized protein</fullName>
    </submittedName>
</protein>
<reference evidence="1" key="2">
    <citation type="journal article" date="2015" name="Data Brief">
        <title>Shoot transcriptome of the giant reed, Arundo donax.</title>
        <authorList>
            <person name="Barrero R.A."/>
            <person name="Guerrero F.D."/>
            <person name="Moolhuijzen P."/>
            <person name="Goolsby J.A."/>
            <person name="Tidwell J."/>
            <person name="Bellgard S.E."/>
            <person name="Bellgard M.I."/>
        </authorList>
    </citation>
    <scope>NUCLEOTIDE SEQUENCE</scope>
    <source>
        <tissue evidence="1">Shoot tissue taken approximately 20 cm above the soil surface</tissue>
    </source>
</reference>
<organism evidence="1">
    <name type="scientific">Arundo donax</name>
    <name type="common">Giant reed</name>
    <name type="synonym">Donax arundinaceus</name>
    <dbReference type="NCBI Taxonomy" id="35708"/>
    <lineage>
        <taxon>Eukaryota</taxon>
        <taxon>Viridiplantae</taxon>
        <taxon>Streptophyta</taxon>
        <taxon>Embryophyta</taxon>
        <taxon>Tracheophyta</taxon>
        <taxon>Spermatophyta</taxon>
        <taxon>Magnoliopsida</taxon>
        <taxon>Liliopsida</taxon>
        <taxon>Poales</taxon>
        <taxon>Poaceae</taxon>
        <taxon>PACMAD clade</taxon>
        <taxon>Arundinoideae</taxon>
        <taxon>Arundineae</taxon>
        <taxon>Arundo</taxon>
    </lineage>
</organism>
<dbReference type="EMBL" id="GBRH01258788">
    <property type="protein sequence ID" value="JAD39107.1"/>
    <property type="molecule type" value="Transcribed_RNA"/>
</dbReference>
<reference evidence="1" key="1">
    <citation type="submission" date="2014-09" db="EMBL/GenBank/DDBJ databases">
        <authorList>
            <person name="Magalhaes I.L.F."/>
            <person name="Oliveira U."/>
            <person name="Santos F.R."/>
            <person name="Vidigal T.H.D.A."/>
            <person name="Brescovit A.D."/>
            <person name="Santos A.J."/>
        </authorList>
    </citation>
    <scope>NUCLEOTIDE SEQUENCE</scope>
    <source>
        <tissue evidence="1">Shoot tissue taken approximately 20 cm above the soil surface</tissue>
    </source>
</reference>
<accession>A0A0A8ZWH0</accession>
<evidence type="ECO:0000313" key="1">
    <source>
        <dbReference type="EMBL" id="JAD39107.1"/>
    </source>
</evidence>
<sequence>MAPLKLNFGNHHRELASALIIESLHYLKAI</sequence>
<dbReference type="AlphaFoldDB" id="A0A0A8ZWH0"/>
<name>A0A0A8ZWH0_ARUDO</name>
<proteinExistence type="predicted"/>